<name>A0ACC1HIM2_9FUNG</name>
<accession>A0ACC1HIM2</accession>
<evidence type="ECO:0000313" key="2">
    <source>
        <dbReference type="Proteomes" id="UP001145114"/>
    </source>
</evidence>
<reference evidence="1" key="1">
    <citation type="submission" date="2022-06" db="EMBL/GenBank/DDBJ databases">
        <title>Phylogenomic reconstructions and comparative analyses of Kickxellomycotina fungi.</title>
        <authorList>
            <person name="Reynolds N.K."/>
            <person name="Stajich J.E."/>
            <person name="Barry K."/>
            <person name="Grigoriev I.V."/>
            <person name="Crous P."/>
            <person name="Smith M.E."/>
        </authorList>
    </citation>
    <scope>NUCLEOTIDE SEQUENCE</scope>
    <source>
        <strain evidence="1">RSA 2271</strain>
    </source>
</reference>
<dbReference type="Proteomes" id="UP001145114">
    <property type="component" value="Unassembled WGS sequence"/>
</dbReference>
<evidence type="ECO:0000313" key="1">
    <source>
        <dbReference type="EMBL" id="KAJ1676423.1"/>
    </source>
</evidence>
<keyword evidence="2" id="KW-1185">Reference proteome</keyword>
<comment type="caution">
    <text evidence="1">The sequence shown here is derived from an EMBL/GenBank/DDBJ whole genome shotgun (WGS) entry which is preliminary data.</text>
</comment>
<dbReference type="EMBL" id="JAMZIH010004129">
    <property type="protein sequence ID" value="KAJ1676423.1"/>
    <property type="molecule type" value="Genomic_DNA"/>
</dbReference>
<proteinExistence type="predicted"/>
<gene>
    <name evidence="1" type="ORF">EV182_008218</name>
</gene>
<feature type="non-terminal residue" evidence="1">
    <location>
        <position position="1"/>
    </location>
</feature>
<sequence>TVLDKYCHGTGAAFNIEKTELLLVGTNNPKDVTRVGMTPIPNGQPICYLGKFLGSSISHTEIVDRFIEDLLLHAAGTAGTATMLTGCTTLLVIYMISKITFMAQMIPFAPGQLDHLDHTLCKLLWD</sequence>
<organism evidence="1 2">
    <name type="scientific">Spiromyces aspiralis</name>
    <dbReference type="NCBI Taxonomy" id="68401"/>
    <lineage>
        <taxon>Eukaryota</taxon>
        <taxon>Fungi</taxon>
        <taxon>Fungi incertae sedis</taxon>
        <taxon>Zoopagomycota</taxon>
        <taxon>Kickxellomycotina</taxon>
        <taxon>Kickxellomycetes</taxon>
        <taxon>Kickxellales</taxon>
        <taxon>Kickxellaceae</taxon>
        <taxon>Spiromyces</taxon>
    </lineage>
</organism>
<protein>
    <submittedName>
        <fullName evidence="1">Uncharacterized protein</fullName>
    </submittedName>
</protein>